<gene>
    <name evidence="1" type="ORF">RM764_40175</name>
</gene>
<dbReference type="Proteomes" id="UP001183809">
    <property type="component" value="Unassembled WGS sequence"/>
</dbReference>
<evidence type="ECO:0000313" key="2">
    <source>
        <dbReference type="Proteomes" id="UP001183809"/>
    </source>
</evidence>
<dbReference type="EMBL" id="JAVREY010000094">
    <property type="protein sequence ID" value="MDT0469119.1"/>
    <property type="molecule type" value="Genomic_DNA"/>
</dbReference>
<protein>
    <recommendedName>
        <fullName evidence="3">Lipoprotein</fullName>
    </recommendedName>
</protein>
<organism evidence="1 2">
    <name type="scientific">Streptomyces gibsoniae</name>
    <dbReference type="NCBI Taxonomy" id="3075529"/>
    <lineage>
        <taxon>Bacteria</taxon>
        <taxon>Bacillati</taxon>
        <taxon>Actinomycetota</taxon>
        <taxon>Actinomycetes</taxon>
        <taxon>Kitasatosporales</taxon>
        <taxon>Streptomycetaceae</taxon>
        <taxon>Streptomyces</taxon>
    </lineage>
</organism>
<dbReference type="RefSeq" id="WP_311700558.1">
    <property type="nucleotide sequence ID" value="NZ_JAVREY010000094.1"/>
</dbReference>
<reference evidence="2" key="1">
    <citation type="submission" date="2023-07" db="EMBL/GenBank/DDBJ databases">
        <title>30 novel species of actinomycetes from the DSMZ collection.</title>
        <authorList>
            <person name="Nouioui I."/>
        </authorList>
    </citation>
    <scope>NUCLEOTIDE SEQUENCE [LARGE SCALE GENOMIC DNA]</scope>
    <source>
        <strain evidence="2">DSM 41699</strain>
    </source>
</reference>
<evidence type="ECO:0000313" key="1">
    <source>
        <dbReference type="EMBL" id="MDT0469119.1"/>
    </source>
</evidence>
<name>A0ABU2U7G3_9ACTN</name>
<accession>A0ABU2U7G3</accession>
<sequence length="135" mass="14675">MIWKDGETSLYTDLATNGVKKETQLAKPNNKTWIYADQITGGEFTGKATGDLLVRWKDGETTIYPGLSTRGVPAEITIQKPKSAWINATVVTAGAFTTNKIPNDVLVRWNTGRVALYPGVDASGVHKEVELAPAR</sequence>
<proteinExistence type="predicted"/>
<keyword evidence="2" id="KW-1185">Reference proteome</keyword>
<comment type="caution">
    <text evidence="1">The sequence shown here is derived from an EMBL/GenBank/DDBJ whole genome shotgun (WGS) entry which is preliminary data.</text>
</comment>
<evidence type="ECO:0008006" key="3">
    <source>
        <dbReference type="Google" id="ProtNLM"/>
    </source>
</evidence>